<proteinExistence type="predicted"/>
<evidence type="ECO:0000256" key="1">
    <source>
        <dbReference type="ARBA" id="ARBA00004651"/>
    </source>
</evidence>
<dbReference type="Pfam" id="PF02706">
    <property type="entry name" value="Wzz"/>
    <property type="match status" value="1"/>
</dbReference>
<keyword evidence="2" id="KW-1003">Cell membrane</keyword>
<comment type="subcellular location">
    <subcellularLocation>
        <location evidence="1">Cell membrane</location>
        <topology evidence="1">Multi-pass membrane protein</topology>
    </subcellularLocation>
</comment>
<gene>
    <name evidence="9" type="ORF">CWE13_05045</name>
</gene>
<dbReference type="InterPro" id="IPR003856">
    <property type="entry name" value="LPS_length_determ_N"/>
</dbReference>
<name>A0A432WU92_9GAMM</name>
<evidence type="ECO:0000256" key="2">
    <source>
        <dbReference type="ARBA" id="ARBA00022475"/>
    </source>
</evidence>
<dbReference type="InterPro" id="IPR050445">
    <property type="entry name" value="Bact_polysacc_biosynth/exp"/>
</dbReference>
<evidence type="ECO:0000313" key="10">
    <source>
        <dbReference type="Proteomes" id="UP000286934"/>
    </source>
</evidence>
<keyword evidence="4 6" id="KW-1133">Transmembrane helix</keyword>
<comment type="caution">
    <text evidence="9">The sequence shown here is derived from an EMBL/GenBank/DDBJ whole genome shotgun (WGS) entry which is preliminary data.</text>
</comment>
<evidence type="ECO:0000259" key="8">
    <source>
        <dbReference type="Pfam" id="PF13807"/>
    </source>
</evidence>
<evidence type="ECO:0000259" key="7">
    <source>
        <dbReference type="Pfam" id="PF02706"/>
    </source>
</evidence>
<feature type="transmembrane region" description="Helical" evidence="6">
    <location>
        <begin position="20"/>
        <end position="47"/>
    </location>
</feature>
<protein>
    <submittedName>
        <fullName evidence="9">LPS O-antigen length regulator</fullName>
    </submittedName>
</protein>
<sequence length="316" mass="35914">MSQHQQANKASGNEIDLRELFRIIWAGKWIIIAVTFVFAVISVMYALSLPNVYQAEAKLAPTKESQGNSLSAMSGQLGGLASLAGFSMPVGEVDNAQMAQEILKSRAFITEFVQRRDVLKDLMAVQEWVYHTGELRYDPEIYDTSTGEWVREVEPPQQSVPSAWEYVKAFRDLLSVTQDTTTGIVSVRIEHQSPVIAKQWIEWLIEDINNEMRRRDIEEAQRSISYIERELERARLTNTQQVYSALLEQQTQTIMLANVRPEYVFRVIDPAVAPEEKARPSRAIIAIVGTFFGGLLSLFIVLIRNAFRTKEETLSK</sequence>
<organism evidence="9 10">
    <name type="scientific">Aliidiomarina shirensis</name>
    <dbReference type="NCBI Taxonomy" id="1048642"/>
    <lineage>
        <taxon>Bacteria</taxon>
        <taxon>Pseudomonadati</taxon>
        <taxon>Pseudomonadota</taxon>
        <taxon>Gammaproteobacteria</taxon>
        <taxon>Alteromonadales</taxon>
        <taxon>Idiomarinaceae</taxon>
        <taxon>Aliidiomarina</taxon>
    </lineage>
</organism>
<dbReference type="AlphaFoldDB" id="A0A432WU92"/>
<feature type="domain" description="Tyrosine-protein kinase G-rich" evidence="8">
    <location>
        <begin position="238"/>
        <end position="306"/>
    </location>
</feature>
<dbReference type="Proteomes" id="UP000286934">
    <property type="component" value="Unassembled WGS sequence"/>
</dbReference>
<dbReference type="PANTHER" id="PTHR32309:SF13">
    <property type="entry name" value="FERRIC ENTEROBACTIN TRANSPORT PROTEIN FEPE"/>
    <property type="match status" value="1"/>
</dbReference>
<evidence type="ECO:0000256" key="3">
    <source>
        <dbReference type="ARBA" id="ARBA00022692"/>
    </source>
</evidence>
<keyword evidence="10" id="KW-1185">Reference proteome</keyword>
<feature type="transmembrane region" description="Helical" evidence="6">
    <location>
        <begin position="283"/>
        <end position="307"/>
    </location>
</feature>
<feature type="domain" description="Polysaccharide chain length determinant N-terminal" evidence="7">
    <location>
        <begin position="13"/>
        <end position="114"/>
    </location>
</feature>
<dbReference type="OrthoDB" id="9775724at2"/>
<accession>A0A432WU92</accession>
<dbReference type="RefSeq" id="WP_126806480.1">
    <property type="nucleotide sequence ID" value="NZ_PIPP01000002.1"/>
</dbReference>
<evidence type="ECO:0000313" key="9">
    <source>
        <dbReference type="EMBL" id="RUO37332.1"/>
    </source>
</evidence>
<evidence type="ECO:0000256" key="4">
    <source>
        <dbReference type="ARBA" id="ARBA00022989"/>
    </source>
</evidence>
<dbReference type="Pfam" id="PF13807">
    <property type="entry name" value="GNVR"/>
    <property type="match status" value="1"/>
</dbReference>
<reference evidence="10" key="1">
    <citation type="journal article" date="2018" name="Front. Microbiol.">
        <title>Genome-Based Analysis Reveals the Taxonomy and Diversity of the Family Idiomarinaceae.</title>
        <authorList>
            <person name="Liu Y."/>
            <person name="Lai Q."/>
            <person name="Shao Z."/>
        </authorList>
    </citation>
    <scope>NUCLEOTIDE SEQUENCE [LARGE SCALE GENOMIC DNA]</scope>
    <source>
        <strain evidence="10">AIS</strain>
    </source>
</reference>
<keyword evidence="3 6" id="KW-0812">Transmembrane</keyword>
<dbReference type="PANTHER" id="PTHR32309">
    <property type="entry name" value="TYROSINE-PROTEIN KINASE"/>
    <property type="match status" value="1"/>
</dbReference>
<evidence type="ECO:0000256" key="6">
    <source>
        <dbReference type="SAM" id="Phobius"/>
    </source>
</evidence>
<dbReference type="GO" id="GO:0004713">
    <property type="term" value="F:protein tyrosine kinase activity"/>
    <property type="evidence" value="ECO:0007669"/>
    <property type="project" value="TreeGrafter"/>
</dbReference>
<dbReference type="GO" id="GO:0005886">
    <property type="term" value="C:plasma membrane"/>
    <property type="evidence" value="ECO:0007669"/>
    <property type="project" value="UniProtKB-SubCell"/>
</dbReference>
<dbReference type="EMBL" id="PIPP01000002">
    <property type="protein sequence ID" value="RUO37332.1"/>
    <property type="molecule type" value="Genomic_DNA"/>
</dbReference>
<dbReference type="InterPro" id="IPR032807">
    <property type="entry name" value="GNVR"/>
</dbReference>
<evidence type="ECO:0000256" key="5">
    <source>
        <dbReference type="ARBA" id="ARBA00023136"/>
    </source>
</evidence>
<keyword evidence="5 6" id="KW-0472">Membrane</keyword>